<dbReference type="STRING" id="228958.SAMN04488007_0468"/>
<keyword evidence="6" id="KW-1185">Reference proteome</keyword>
<name>A0A1M6JMW2_9FLAO</name>
<feature type="domain" description="Ketosynthase family 3 (KS3)" evidence="4">
    <location>
        <begin position="2"/>
        <end position="395"/>
    </location>
</feature>
<dbReference type="InterPro" id="IPR000794">
    <property type="entry name" value="Beta-ketoacyl_synthase"/>
</dbReference>
<dbReference type="PANTHER" id="PTHR11712:SF336">
    <property type="entry name" value="3-OXOACYL-[ACYL-CARRIER-PROTEIN] SYNTHASE, MITOCHONDRIAL"/>
    <property type="match status" value="1"/>
</dbReference>
<dbReference type="GO" id="GO:0006633">
    <property type="term" value="P:fatty acid biosynthetic process"/>
    <property type="evidence" value="ECO:0007669"/>
    <property type="project" value="TreeGrafter"/>
</dbReference>
<dbReference type="InterPro" id="IPR016039">
    <property type="entry name" value="Thiolase-like"/>
</dbReference>
<dbReference type="Proteomes" id="UP000184314">
    <property type="component" value="Unassembled WGS sequence"/>
</dbReference>
<comment type="similarity">
    <text evidence="1 3">Belongs to the thiolase-like superfamily. Beta-ketoacyl-ACP synthases family.</text>
</comment>
<dbReference type="AlphaFoldDB" id="A0A1M6JMW2"/>
<reference evidence="6" key="1">
    <citation type="submission" date="2016-11" db="EMBL/GenBank/DDBJ databases">
        <authorList>
            <person name="Varghese N."/>
            <person name="Submissions S."/>
        </authorList>
    </citation>
    <scope>NUCLEOTIDE SEQUENCE [LARGE SCALE GENOMIC DNA]</scope>
    <source>
        <strain evidence="6">DSM 16478</strain>
    </source>
</reference>
<evidence type="ECO:0000259" key="4">
    <source>
        <dbReference type="PROSITE" id="PS52004"/>
    </source>
</evidence>
<dbReference type="PANTHER" id="PTHR11712">
    <property type="entry name" value="POLYKETIDE SYNTHASE-RELATED"/>
    <property type="match status" value="1"/>
</dbReference>
<dbReference type="SUPFAM" id="SSF53901">
    <property type="entry name" value="Thiolase-like"/>
    <property type="match status" value="1"/>
</dbReference>
<dbReference type="InterPro" id="IPR014030">
    <property type="entry name" value="Ketoacyl_synth_N"/>
</dbReference>
<dbReference type="GO" id="GO:0004315">
    <property type="term" value="F:3-oxoacyl-[acyl-carrier-protein] synthase activity"/>
    <property type="evidence" value="ECO:0007669"/>
    <property type="project" value="TreeGrafter"/>
</dbReference>
<dbReference type="PROSITE" id="PS52004">
    <property type="entry name" value="KS3_2"/>
    <property type="match status" value="1"/>
</dbReference>
<dbReference type="Gene3D" id="3.40.47.10">
    <property type="match status" value="1"/>
</dbReference>
<dbReference type="OrthoDB" id="1141849at2"/>
<dbReference type="EMBL" id="FQZX01000001">
    <property type="protein sequence ID" value="SHJ48000.1"/>
    <property type="molecule type" value="Genomic_DNA"/>
</dbReference>
<evidence type="ECO:0000256" key="3">
    <source>
        <dbReference type="RuleBase" id="RU003694"/>
    </source>
</evidence>
<dbReference type="InterPro" id="IPR014031">
    <property type="entry name" value="Ketoacyl_synth_C"/>
</dbReference>
<evidence type="ECO:0000313" key="5">
    <source>
        <dbReference type="EMBL" id="SHJ48000.1"/>
    </source>
</evidence>
<dbReference type="Pfam" id="PF00109">
    <property type="entry name" value="ketoacyl-synt"/>
    <property type="match status" value="1"/>
</dbReference>
<keyword evidence="2 3" id="KW-0808">Transferase</keyword>
<evidence type="ECO:0000256" key="1">
    <source>
        <dbReference type="ARBA" id="ARBA00008467"/>
    </source>
</evidence>
<dbReference type="InterPro" id="IPR020841">
    <property type="entry name" value="PKS_Beta-ketoAc_synthase_dom"/>
</dbReference>
<gene>
    <name evidence="5" type="ORF">SAMN04488007_0468</name>
</gene>
<dbReference type="Pfam" id="PF02801">
    <property type="entry name" value="Ketoacyl-synt_C"/>
    <property type="match status" value="1"/>
</dbReference>
<protein>
    <submittedName>
        <fullName evidence="5">3-oxoacyl-(Acyl-carrier-protein) synthase</fullName>
    </submittedName>
</protein>
<accession>A0A1M6JMW2</accession>
<sequence length="397" mass="42838">MKEKISITAIASVSPLGSTLEETWMAYQNNEHYFSLVEENEGKSWVAPLSSSARLKVDELRLSDSKYKKLDDSVLFAMVASRNAVKRSGWENTAEFGINMGSSRGATKLFEQYHKEYLDTGISSTLSSPTTTLGNISSWVSHDLGATGPEISHSITCSTGLHSVLNGVAWLSSGMATKFLVGASEAPLTNFTIAQMKALKIYAKAPDSNSDSVIERSRSYPCQALNLKKEYNTMILGEAASVACLETGVVNNALAIIDGVGYATEILKHNTSISANAVCFQKSMKMALGDLDVTEVDAIVMHAPGTIKGDSSEYNAIQEVFGNHKPQLTTNKWKIGHTFATSGMLNLELAVLMLQHDKMISVPFIEAKPNNRNIKKILVNAVGFGGNAVSILVSKNG</sequence>
<organism evidence="5 6">
    <name type="scientific">Maribacter aquivivus</name>
    <dbReference type="NCBI Taxonomy" id="228958"/>
    <lineage>
        <taxon>Bacteria</taxon>
        <taxon>Pseudomonadati</taxon>
        <taxon>Bacteroidota</taxon>
        <taxon>Flavobacteriia</taxon>
        <taxon>Flavobacteriales</taxon>
        <taxon>Flavobacteriaceae</taxon>
        <taxon>Maribacter</taxon>
    </lineage>
</organism>
<evidence type="ECO:0000313" key="6">
    <source>
        <dbReference type="Proteomes" id="UP000184314"/>
    </source>
</evidence>
<dbReference type="RefSeq" id="WP_073240873.1">
    <property type="nucleotide sequence ID" value="NZ_CANLWT010000001.1"/>
</dbReference>
<proteinExistence type="inferred from homology"/>
<evidence type="ECO:0000256" key="2">
    <source>
        <dbReference type="ARBA" id="ARBA00022679"/>
    </source>
</evidence>